<gene>
    <name evidence="2" type="ORF">H8S84_10195</name>
</gene>
<keyword evidence="3" id="KW-1185">Reference proteome</keyword>
<dbReference type="RefSeq" id="WP_187067207.1">
    <property type="nucleotide sequence ID" value="NZ_JACRVF010000002.1"/>
</dbReference>
<keyword evidence="1" id="KW-0472">Membrane</keyword>
<dbReference type="Proteomes" id="UP000603640">
    <property type="component" value="Unassembled WGS sequence"/>
</dbReference>
<proteinExistence type="predicted"/>
<evidence type="ECO:0000256" key="1">
    <source>
        <dbReference type="SAM" id="Phobius"/>
    </source>
</evidence>
<dbReference type="EMBL" id="JACRVF010000002">
    <property type="protein sequence ID" value="MBC5993204.1"/>
    <property type="molecule type" value="Genomic_DNA"/>
</dbReference>
<evidence type="ECO:0000313" key="3">
    <source>
        <dbReference type="Proteomes" id="UP000603640"/>
    </source>
</evidence>
<organism evidence="2 3">
    <name type="scientific">Pontibacter cellulosilyticus</name>
    <dbReference type="NCBI Taxonomy" id="1720253"/>
    <lineage>
        <taxon>Bacteria</taxon>
        <taxon>Pseudomonadati</taxon>
        <taxon>Bacteroidota</taxon>
        <taxon>Cytophagia</taxon>
        <taxon>Cytophagales</taxon>
        <taxon>Hymenobacteraceae</taxon>
        <taxon>Pontibacter</taxon>
    </lineage>
</organism>
<keyword evidence="1" id="KW-1133">Transmembrane helix</keyword>
<name>A0A923SIU7_9BACT</name>
<protein>
    <submittedName>
        <fullName evidence="2">Uncharacterized protein</fullName>
    </submittedName>
</protein>
<sequence length="152" mass="17424">MKTSRKKIVKRRGYSLPYLLLFGKKLHVSTIGLLALVALFIYRVADTTLLKMDIAENGKIVKGYIYDSRRLGGKGTVYHHYTFKVGSSFYESKAVDGDFSEKDSMYIVFDGQSPDRNWALKHLEKDHPALLKHNLNYIHLSKSKFLKVSEAH</sequence>
<accession>A0A923SIU7</accession>
<comment type="caution">
    <text evidence="2">The sequence shown here is derived from an EMBL/GenBank/DDBJ whole genome shotgun (WGS) entry which is preliminary data.</text>
</comment>
<keyword evidence="1" id="KW-0812">Transmembrane</keyword>
<evidence type="ECO:0000313" key="2">
    <source>
        <dbReference type="EMBL" id="MBC5993204.1"/>
    </source>
</evidence>
<reference evidence="2" key="1">
    <citation type="submission" date="2020-08" db="EMBL/GenBank/DDBJ databases">
        <title>Pontibacter sp. SD6 16S ribosomal RNA gene Genome sequencing and assembly.</title>
        <authorList>
            <person name="Kang M."/>
        </authorList>
    </citation>
    <scope>NUCLEOTIDE SEQUENCE</scope>
    <source>
        <strain evidence="2">SD6</strain>
    </source>
</reference>
<feature type="transmembrane region" description="Helical" evidence="1">
    <location>
        <begin position="21"/>
        <end position="42"/>
    </location>
</feature>
<dbReference type="AlphaFoldDB" id="A0A923SIU7"/>